<evidence type="ECO:0000313" key="1">
    <source>
        <dbReference type="EMBL" id="VIO86783.1"/>
    </source>
</evidence>
<accession>A0A5S6PEY6</accession>
<sequence length="89" mass="10205">MSENAWLHSGGNDRLCGADWLCALIELRLSVQANPPPTNFLSYMPRKHISLQVFHFILSVIDCHHLNHVKYVSYYVQSCKRNKNDCSTA</sequence>
<dbReference type="Proteomes" id="UP000006672">
    <property type="component" value="Unassembled WGS sequence"/>
</dbReference>
<gene>
    <name evidence="1 3" type="primary">Bm17931</name>
    <name evidence="1" type="ORF">BM_BM17931</name>
</gene>
<accession>A0A4E9ETA4</accession>
<dbReference type="GeneID" id="66059084"/>
<dbReference type="RefSeq" id="XP_042929714.1">
    <property type="nucleotide sequence ID" value="XM_043073780.1"/>
</dbReference>
<dbReference type="EMBL" id="CAAKNF010000196">
    <property type="protein sequence ID" value="VIO86783.1"/>
    <property type="molecule type" value="Genomic_DNA"/>
</dbReference>
<dbReference type="AlphaFoldDB" id="A0A4E9ETA4"/>
<name>A0A4E9ETA4_BRUMA</name>
<reference evidence="1" key="2">
    <citation type="submission" date="2019-04" db="EMBL/GenBank/DDBJ databases">
        <authorList>
            <person name="Howe K."/>
            <person name="Paulini M."/>
            <person name="Williams G."/>
        </authorList>
    </citation>
    <scope>NUCLEOTIDE SEQUENCE [LARGE SCALE GENOMIC DNA]</scope>
    <source>
        <strain evidence="1">FR3</strain>
    </source>
</reference>
<reference evidence="2" key="1">
    <citation type="journal article" date="2007" name="Science">
        <title>Draft genome of the filarial nematode parasite Brugia malayi.</title>
        <authorList>
            <person name="Ghedin E."/>
            <person name="Wang S."/>
            <person name="Spiro D."/>
            <person name="Caler E."/>
            <person name="Zhao Q."/>
            <person name="Crabtree J."/>
            <person name="Allen J.E."/>
            <person name="Delcher A.L."/>
            <person name="Guiliano D.B."/>
            <person name="Miranda-Saavedra D."/>
            <person name="Angiuoli S.V."/>
            <person name="Creasy T."/>
            <person name="Amedeo P."/>
            <person name="Haas B."/>
            <person name="El-Sayed N.M."/>
            <person name="Wortman J.R."/>
            <person name="Feldblyum T."/>
            <person name="Tallon L."/>
            <person name="Schatz M."/>
            <person name="Shumway M."/>
            <person name="Koo H."/>
            <person name="Salzberg S.L."/>
            <person name="Schobel S."/>
            <person name="Pertea M."/>
            <person name="Pop M."/>
            <person name="White O."/>
            <person name="Barton G.J."/>
            <person name="Carlow C.K."/>
            <person name="Crawford M.J."/>
            <person name="Daub J."/>
            <person name="Dimmic M.W."/>
            <person name="Estes C.F."/>
            <person name="Foster J.M."/>
            <person name="Ganatra M."/>
            <person name="Gregory W.F."/>
            <person name="Johnson N.M."/>
            <person name="Jin J."/>
            <person name="Komuniecki R."/>
            <person name="Korf I."/>
            <person name="Kumar S."/>
            <person name="Laney S."/>
            <person name="Li B.W."/>
            <person name="Li W."/>
            <person name="Lindblom T.H."/>
            <person name="Lustigman S."/>
            <person name="Ma D."/>
            <person name="Maina C.V."/>
            <person name="Martin D.M."/>
            <person name="McCarter J.P."/>
            <person name="McReynolds L."/>
            <person name="Mitreva M."/>
            <person name="Nutman T.B."/>
            <person name="Parkinson J."/>
            <person name="Peregrin-Alvarez J.M."/>
            <person name="Poole C."/>
            <person name="Ren Q."/>
            <person name="Saunders L."/>
            <person name="Sluder A.E."/>
            <person name="Smith K."/>
            <person name="Stanke M."/>
            <person name="Unnasch T.R."/>
            <person name="Ware J."/>
            <person name="Wei A.D."/>
            <person name="Weil G."/>
            <person name="Williams D.J."/>
            <person name="Zhang Y."/>
            <person name="Williams S.A."/>
            <person name="Fraser-Liggett C."/>
            <person name="Slatko B."/>
            <person name="Blaxter M.L."/>
            <person name="Scott A.L."/>
        </authorList>
    </citation>
    <scope>NUCLEOTIDE SEQUENCE</scope>
    <source>
        <strain evidence="2">FR3</strain>
    </source>
</reference>
<dbReference type="CTD" id="66059084"/>
<dbReference type="WBParaSite" id="Bm17931.1">
    <property type="protein sequence ID" value="Bm17931.1"/>
    <property type="gene ID" value="WBGene00269073"/>
</dbReference>
<evidence type="ECO:0000313" key="3">
    <source>
        <dbReference type="WBParaSite" id="Bm17931.1"/>
    </source>
</evidence>
<keyword evidence="2" id="KW-1185">Reference proteome</keyword>
<protein>
    <submittedName>
        <fullName evidence="1 3">Uncharacterized protein</fullName>
    </submittedName>
</protein>
<organism evidence="1">
    <name type="scientific">Brugia malayi</name>
    <name type="common">Filarial nematode worm</name>
    <dbReference type="NCBI Taxonomy" id="6279"/>
    <lineage>
        <taxon>Eukaryota</taxon>
        <taxon>Metazoa</taxon>
        <taxon>Ecdysozoa</taxon>
        <taxon>Nematoda</taxon>
        <taxon>Chromadorea</taxon>
        <taxon>Rhabditida</taxon>
        <taxon>Spirurina</taxon>
        <taxon>Spiruromorpha</taxon>
        <taxon>Filarioidea</taxon>
        <taxon>Onchocercidae</taxon>
        <taxon>Brugia</taxon>
    </lineage>
</organism>
<dbReference type="KEGG" id="bmy:BM_BM17931"/>
<evidence type="ECO:0000313" key="2">
    <source>
        <dbReference type="Proteomes" id="UP000006672"/>
    </source>
</evidence>
<proteinExistence type="predicted"/>
<reference evidence="3" key="3">
    <citation type="submission" date="2019-12" db="UniProtKB">
        <authorList>
            <consortium name="WormBaseParasite"/>
        </authorList>
    </citation>
    <scope>IDENTIFICATION</scope>
</reference>